<dbReference type="AlphaFoldDB" id="A0A918WIK0"/>
<proteinExistence type="predicted"/>
<dbReference type="SUPFAM" id="SSF49899">
    <property type="entry name" value="Concanavalin A-like lectins/glucanases"/>
    <property type="match status" value="1"/>
</dbReference>
<feature type="chain" id="PRO_5036919201" description="LamG-like jellyroll fold domain-containing protein" evidence="3">
    <location>
        <begin position="25"/>
        <end position="430"/>
    </location>
</feature>
<accession>A0A918WIK0</accession>
<feature type="signal peptide" evidence="3">
    <location>
        <begin position="1"/>
        <end position="24"/>
    </location>
</feature>
<reference evidence="5" key="1">
    <citation type="journal article" date="2014" name="Int. J. Syst. Evol. Microbiol.">
        <title>Complete genome sequence of Corynebacterium casei LMG S-19264T (=DSM 44701T), isolated from a smear-ripened cheese.</title>
        <authorList>
            <consortium name="US DOE Joint Genome Institute (JGI-PGF)"/>
            <person name="Walter F."/>
            <person name="Albersmeier A."/>
            <person name="Kalinowski J."/>
            <person name="Ruckert C."/>
        </authorList>
    </citation>
    <scope>NUCLEOTIDE SEQUENCE</scope>
    <source>
        <strain evidence="5">KCTC 12988</strain>
    </source>
</reference>
<evidence type="ECO:0000256" key="3">
    <source>
        <dbReference type="SAM" id="SignalP"/>
    </source>
</evidence>
<keyword evidence="2" id="KW-1015">Disulfide bond</keyword>
<name>A0A918WIK0_9BACT</name>
<dbReference type="EMBL" id="BMXI01000005">
    <property type="protein sequence ID" value="GHC49557.1"/>
    <property type="molecule type" value="Genomic_DNA"/>
</dbReference>
<evidence type="ECO:0000256" key="1">
    <source>
        <dbReference type="ARBA" id="ARBA00022729"/>
    </source>
</evidence>
<comment type="caution">
    <text evidence="5">The sequence shown here is derived from an EMBL/GenBank/DDBJ whole genome shotgun (WGS) entry which is preliminary data.</text>
</comment>
<keyword evidence="6" id="KW-1185">Reference proteome</keyword>
<dbReference type="InterPro" id="IPR013320">
    <property type="entry name" value="ConA-like_dom_sf"/>
</dbReference>
<keyword evidence="1 3" id="KW-0732">Signal</keyword>
<evidence type="ECO:0000313" key="5">
    <source>
        <dbReference type="EMBL" id="GHC49557.1"/>
    </source>
</evidence>
<feature type="domain" description="LamG-like jellyroll fold" evidence="4">
    <location>
        <begin position="90"/>
        <end position="222"/>
    </location>
</feature>
<evidence type="ECO:0000313" key="6">
    <source>
        <dbReference type="Proteomes" id="UP000644507"/>
    </source>
</evidence>
<sequence>MRTFRRSVSRVVVFFVSSAAPLCAQLDIRDGLVFQYALDETEGTIANDAIGSYPLRYWGGTPQWQQPGVFFHAANQHFFKFSDGVPSLRETFTMSAWVRSDNTTGWRGVLDMYSVAMLVIDGKLVLENRGDPFFNEAGSTGFGNTDSTGTLEWGTWHHVAISNNGSRTRFFIDGEMDREVVHQVIPNQTVDIQVGRRDAGAIDYFHGAIRDVRVYNRELTPSEVGILHEPPNPDETMAGLWVGEMELNEVKNVTTGEWGEAGSPFYSKAIVYSDAVENMLLLQEATLMRTRGGDPREAIITQANLVANYDGIVPRGDKLVGVRISSATFPLPSDKVAFAGTGSGDEIAVSVTLPAAHPKNPFRHKYHPDLGIGREITRTLTIDWEDEDLPTDGQRRAVVSERITGLHKDTLEVRGTAVFARVSSSQLLNP</sequence>
<gene>
    <name evidence="5" type="ORF">GCM10007100_14390</name>
</gene>
<organism evidence="5 6">
    <name type="scientific">Roseibacillus persicicus</name>
    <dbReference type="NCBI Taxonomy" id="454148"/>
    <lineage>
        <taxon>Bacteria</taxon>
        <taxon>Pseudomonadati</taxon>
        <taxon>Verrucomicrobiota</taxon>
        <taxon>Verrucomicrobiia</taxon>
        <taxon>Verrucomicrobiales</taxon>
        <taxon>Verrucomicrobiaceae</taxon>
        <taxon>Roseibacillus</taxon>
    </lineage>
</organism>
<dbReference type="RefSeq" id="WP_189568977.1">
    <property type="nucleotide sequence ID" value="NZ_BMXI01000005.1"/>
</dbReference>
<dbReference type="Gene3D" id="2.60.120.200">
    <property type="match status" value="1"/>
</dbReference>
<evidence type="ECO:0000256" key="2">
    <source>
        <dbReference type="ARBA" id="ARBA00023157"/>
    </source>
</evidence>
<evidence type="ECO:0000259" key="4">
    <source>
        <dbReference type="SMART" id="SM00560"/>
    </source>
</evidence>
<dbReference type="SMART" id="SM00560">
    <property type="entry name" value="LamGL"/>
    <property type="match status" value="1"/>
</dbReference>
<dbReference type="InterPro" id="IPR006558">
    <property type="entry name" value="LamG-like"/>
</dbReference>
<dbReference type="Proteomes" id="UP000644507">
    <property type="component" value="Unassembled WGS sequence"/>
</dbReference>
<reference evidence="5" key="2">
    <citation type="submission" date="2020-09" db="EMBL/GenBank/DDBJ databases">
        <authorList>
            <person name="Sun Q."/>
            <person name="Kim S."/>
        </authorList>
    </citation>
    <scope>NUCLEOTIDE SEQUENCE</scope>
    <source>
        <strain evidence="5">KCTC 12988</strain>
    </source>
</reference>
<protein>
    <recommendedName>
        <fullName evidence="4">LamG-like jellyroll fold domain-containing protein</fullName>
    </recommendedName>
</protein>
<dbReference type="Pfam" id="PF13385">
    <property type="entry name" value="Laminin_G_3"/>
    <property type="match status" value="1"/>
</dbReference>